<reference evidence="3" key="3">
    <citation type="submission" date="2018-08" db="UniProtKB">
        <authorList>
            <consortium name="EnsemblPlants"/>
        </authorList>
    </citation>
    <scope>IDENTIFICATION</scope>
    <source>
        <strain evidence="3">cv. Bd21</strain>
    </source>
</reference>
<name>A0A0Q3GJR4_BRADI</name>
<dbReference type="Gramene" id="PNT73215">
    <property type="protein sequence ID" value="PNT73215"/>
    <property type="gene ID" value="BRADI_2g55294v3"/>
</dbReference>
<dbReference type="EnsemblPlants" id="PNT73215">
    <property type="protein sequence ID" value="PNT73215"/>
    <property type="gene ID" value="BRADI_2g55294v3"/>
</dbReference>
<feature type="compositionally biased region" description="Basic and acidic residues" evidence="1">
    <location>
        <begin position="1"/>
        <end position="11"/>
    </location>
</feature>
<proteinExistence type="predicted"/>
<gene>
    <name evidence="2" type="ORF">BRADI_2g55294v3</name>
</gene>
<evidence type="ECO:0000256" key="1">
    <source>
        <dbReference type="SAM" id="MobiDB-lite"/>
    </source>
</evidence>
<feature type="region of interest" description="Disordered" evidence="1">
    <location>
        <begin position="49"/>
        <end position="75"/>
    </location>
</feature>
<dbReference type="EMBL" id="CM000881">
    <property type="protein sequence ID" value="PNT73216.1"/>
    <property type="molecule type" value="Genomic_DNA"/>
</dbReference>
<dbReference type="Proteomes" id="UP000008810">
    <property type="component" value="Chromosome 2"/>
</dbReference>
<keyword evidence="4" id="KW-1185">Reference proteome</keyword>
<organism evidence="2">
    <name type="scientific">Brachypodium distachyon</name>
    <name type="common">Purple false brome</name>
    <name type="synonym">Trachynia distachya</name>
    <dbReference type="NCBI Taxonomy" id="15368"/>
    <lineage>
        <taxon>Eukaryota</taxon>
        <taxon>Viridiplantae</taxon>
        <taxon>Streptophyta</taxon>
        <taxon>Embryophyta</taxon>
        <taxon>Tracheophyta</taxon>
        <taxon>Spermatophyta</taxon>
        <taxon>Magnoliopsida</taxon>
        <taxon>Liliopsida</taxon>
        <taxon>Poales</taxon>
        <taxon>Poaceae</taxon>
        <taxon>BOP clade</taxon>
        <taxon>Pooideae</taxon>
        <taxon>Stipodae</taxon>
        <taxon>Brachypodieae</taxon>
        <taxon>Brachypodium</taxon>
    </lineage>
</organism>
<evidence type="ECO:0000313" key="2">
    <source>
        <dbReference type="EMBL" id="KQK10637.1"/>
    </source>
</evidence>
<reference evidence="2" key="2">
    <citation type="submission" date="2017-06" db="EMBL/GenBank/DDBJ databases">
        <title>WGS assembly of Brachypodium distachyon.</title>
        <authorList>
            <consortium name="The International Brachypodium Initiative"/>
            <person name="Lucas S."/>
            <person name="Harmon-Smith M."/>
            <person name="Lail K."/>
            <person name="Tice H."/>
            <person name="Grimwood J."/>
            <person name="Bruce D."/>
            <person name="Barry K."/>
            <person name="Shu S."/>
            <person name="Lindquist E."/>
            <person name="Wang M."/>
            <person name="Pitluck S."/>
            <person name="Vogel J.P."/>
            <person name="Garvin D.F."/>
            <person name="Mockler T.C."/>
            <person name="Schmutz J."/>
            <person name="Rokhsar D."/>
            <person name="Bevan M.W."/>
        </authorList>
    </citation>
    <scope>NUCLEOTIDE SEQUENCE</scope>
    <source>
        <strain evidence="2">Bd21</strain>
    </source>
</reference>
<sequence>MHVEQRAKDSGESNWYGDRSAGDQSQPHGWCLTAGRNRIRKAGRGCQIDGRRERAGGNRRATPKERIERPRPAGDRVEIEEAWRCIAGDFSSTASLSIGAGRGDHTD</sequence>
<feature type="region of interest" description="Disordered" evidence="1">
    <location>
        <begin position="1"/>
        <end position="31"/>
    </location>
</feature>
<dbReference type="EMBL" id="CM000881">
    <property type="protein sequence ID" value="KQK10637.1"/>
    <property type="molecule type" value="Genomic_DNA"/>
</dbReference>
<protein>
    <submittedName>
        <fullName evidence="2 3">Uncharacterized protein</fullName>
    </submittedName>
</protein>
<dbReference type="EnsemblPlants" id="PNT73216">
    <property type="protein sequence ID" value="PNT73216"/>
    <property type="gene ID" value="BRADI_2g55294v3"/>
</dbReference>
<dbReference type="EMBL" id="CM000881">
    <property type="protein sequence ID" value="PNT73215.1"/>
    <property type="molecule type" value="Genomic_DNA"/>
</dbReference>
<dbReference type="EnsemblPlants" id="KQK10637">
    <property type="protein sequence ID" value="KQK10637"/>
    <property type="gene ID" value="BRADI_2g55294v3"/>
</dbReference>
<reference evidence="2 3" key="1">
    <citation type="journal article" date="2010" name="Nature">
        <title>Genome sequencing and analysis of the model grass Brachypodium distachyon.</title>
        <authorList>
            <consortium name="International Brachypodium Initiative"/>
        </authorList>
    </citation>
    <scope>NUCLEOTIDE SEQUENCE [LARGE SCALE GENOMIC DNA]</scope>
    <source>
        <strain evidence="2 3">Bd21</strain>
    </source>
</reference>
<dbReference type="AlphaFoldDB" id="A0A0Q3GJR4"/>
<accession>A0A0Q3GJR4</accession>
<dbReference type="InParanoid" id="A0A0Q3GJR4"/>
<evidence type="ECO:0000313" key="3">
    <source>
        <dbReference type="EnsemblPlants" id="KQK10637"/>
    </source>
</evidence>
<dbReference type="Gramene" id="PNT73216">
    <property type="protein sequence ID" value="PNT73216"/>
    <property type="gene ID" value="BRADI_2g55294v3"/>
</dbReference>
<dbReference type="Gramene" id="KQK10637">
    <property type="protein sequence ID" value="KQK10637"/>
    <property type="gene ID" value="BRADI_2g55294v3"/>
</dbReference>
<evidence type="ECO:0000313" key="4">
    <source>
        <dbReference type="Proteomes" id="UP000008810"/>
    </source>
</evidence>